<sequence length="333" mass="36281">MRAIMYNPISVEPELREVNVPSIGEHEVLIKVRAAALNHRDLHITNPNNKKEFIYGSDGAGEIIEVGKSVKNWTKGDQVIINSQISCMECEYCLRGEHSLCDAGSVLGGVKWPGTFADYVKVPSVNAAPKPIHLSYAEAAALPLALGTAWRALITKAKLKPGESMLIQGIGGGVALYCLQIASAIGAKVFVSSGSDDKIRRAVILGALDGFNYKSAAQDPMSLSEKGYDVIVSSSAASIESSIRYAKKGGRIVQFSYLGNAIPQFDIDAVMGKQLQIIGSAMHTYSEFIEMLRYVEQSKLVPIISRRLPLDHFHEGFKEMENGNQFGKIVFEM</sequence>
<dbReference type="Gene3D" id="3.40.50.720">
    <property type="entry name" value="NAD(P)-binding Rossmann-like Domain"/>
    <property type="match status" value="1"/>
</dbReference>
<dbReference type="InterPro" id="IPR013154">
    <property type="entry name" value="ADH-like_N"/>
</dbReference>
<protein>
    <submittedName>
        <fullName evidence="2">Alcohol dehydrogenase catalytic domain-containing protein</fullName>
    </submittedName>
</protein>
<proteinExistence type="predicted"/>
<feature type="domain" description="Enoyl reductase (ER)" evidence="1">
    <location>
        <begin position="10"/>
        <end position="331"/>
    </location>
</feature>
<keyword evidence="3" id="KW-1185">Reference proteome</keyword>
<organism evidence="2 3">
    <name type="scientific">Cohnella lubricantis</name>
    <dbReference type="NCBI Taxonomy" id="2163172"/>
    <lineage>
        <taxon>Bacteria</taxon>
        <taxon>Bacillati</taxon>
        <taxon>Bacillota</taxon>
        <taxon>Bacilli</taxon>
        <taxon>Bacillales</taxon>
        <taxon>Paenibacillaceae</taxon>
        <taxon>Cohnella</taxon>
    </lineage>
</organism>
<dbReference type="InterPro" id="IPR011032">
    <property type="entry name" value="GroES-like_sf"/>
</dbReference>
<dbReference type="InterPro" id="IPR036291">
    <property type="entry name" value="NAD(P)-bd_dom_sf"/>
</dbReference>
<dbReference type="Gene3D" id="3.90.180.10">
    <property type="entry name" value="Medium-chain alcohol dehydrogenases, catalytic domain"/>
    <property type="match status" value="1"/>
</dbReference>
<dbReference type="RefSeq" id="WP_185177405.1">
    <property type="nucleotide sequence ID" value="NZ_CBCSEP010000034.1"/>
</dbReference>
<dbReference type="InterPro" id="IPR020843">
    <property type="entry name" value="ER"/>
</dbReference>
<reference evidence="2 3" key="1">
    <citation type="submission" date="2020-08" db="EMBL/GenBank/DDBJ databases">
        <title>Cohnella phylogeny.</title>
        <authorList>
            <person name="Dunlap C."/>
        </authorList>
    </citation>
    <scope>NUCLEOTIDE SEQUENCE [LARGE SCALE GENOMIC DNA]</scope>
    <source>
        <strain evidence="2 3">DSM 103658</strain>
    </source>
</reference>
<evidence type="ECO:0000259" key="1">
    <source>
        <dbReference type="SMART" id="SM00829"/>
    </source>
</evidence>
<dbReference type="Proteomes" id="UP000574133">
    <property type="component" value="Unassembled WGS sequence"/>
</dbReference>
<dbReference type="EMBL" id="JACJVN010000009">
    <property type="protein sequence ID" value="MBB6676102.1"/>
    <property type="molecule type" value="Genomic_DNA"/>
</dbReference>
<comment type="caution">
    <text evidence="2">The sequence shown here is derived from an EMBL/GenBank/DDBJ whole genome shotgun (WGS) entry which is preliminary data.</text>
</comment>
<evidence type="ECO:0000313" key="3">
    <source>
        <dbReference type="Proteomes" id="UP000574133"/>
    </source>
</evidence>
<dbReference type="Pfam" id="PF00107">
    <property type="entry name" value="ADH_zinc_N"/>
    <property type="match status" value="1"/>
</dbReference>
<dbReference type="GO" id="GO:0016491">
    <property type="term" value="F:oxidoreductase activity"/>
    <property type="evidence" value="ECO:0007669"/>
    <property type="project" value="InterPro"/>
</dbReference>
<dbReference type="AlphaFoldDB" id="A0A841T5G0"/>
<dbReference type="PANTHER" id="PTHR45033">
    <property type="match status" value="1"/>
</dbReference>
<dbReference type="InterPro" id="IPR013149">
    <property type="entry name" value="ADH-like_C"/>
</dbReference>
<evidence type="ECO:0000313" key="2">
    <source>
        <dbReference type="EMBL" id="MBB6676102.1"/>
    </source>
</evidence>
<dbReference type="InterPro" id="IPR052711">
    <property type="entry name" value="Zinc_ADH-like"/>
</dbReference>
<dbReference type="SUPFAM" id="SSF51735">
    <property type="entry name" value="NAD(P)-binding Rossmann-fold domains"/>
    <property type="match status" value="1"/>
</dbReference>
<name>A0A841T5G0_9BACL</name>
<accession>A0A841T5G0</accession>
<dbReference type="PANTHER" id="PTHR45033:SF3">
    <property type="entry name" value="DEHYDROGENASE, PUTATIVE (AFU_ORTHOLOGUE AFUA_2G13270)-RELATED"/>
    <property type="match status" value="1"/>
</dbReference>
<dbReference type="Pfam" id="PF08240">
    <property type="entry name" value="ADH_N"/>
    <property type="match status" value="1"/>
</dbReference>
<dbReference type="SMART" id="SM00829">
    <property type="entry name" value="PKS_ER"/>
    <property type="match status" value="1"/>
</dbReference>
<dbReference type="SUPFAM" id="SSF50129">
    <property type="entry name" value="GroES-like"/>
    <property type="match status" value="1"/>
</dbReference>
<gene>
    <name evidence="2" type="ORF">H4Q31_02040</name>
</gene>